<evidence type="ECO:0000256" key="1">
    <source>
        <dbReference type="SAM" id="MobiDB-lite"/>
    </source>
</evidence>
<gene>
    <name evidence="3" type="ORF">QFZ49_007703</name>
</gene>
<dbReference type="InterPro" id="IPR012074">
    <property type="entry name" value="GAF_ANTAR"/>
</dbReference>
<comment type="caution">
    <text evidence="3">The sequence shown here is derived from an EMBL/GenBank/DDBJ whole genome shotgun (WGS) entry which is preliminary data.</text>
</comment>
<accession>A0ABU0S0X8</accession>
<evidence type="ECO:0000313" key="3">
    <source>
        <dbReference type="EMBL" id="MDQ0937728.1"/>
    </source>
</evidence>
<evidence type="ECO:0000259" key="2">
    <source>
        <dbReference type="Pfam" id="PF13185"/>
    </source>
</evidence>
<feature type="domain" description="GAF" evidence="2">
    <location>
        <begin position="22"/>
        <end position="159"/>
    </location>
</feature>
<sequence length="274" mass="28911">MTRELEITEAFVHLTDTFSPSTDPTVLLHHLVDDSLRLSSADSAGVMLSTARGGLRPMAVSDRRAELTEVFQAQSEQGPCVDAFRSGTPVYAPRLEACAERWPLFVELAARAGFAGAHALPIRVGHQTIGALNLLTELPLALSDGDLRMVQAFVQVTALSLMHWTSTPLDPQEIITRTQAALSRKAALDTAAGMLAAAGSMSLAEAADALLSYSAGIATRPTDTARALVERTLTPDTVLGRAAEDGVLAGGPGTDSHRPGPLPDRPGAREVEND</sequence>
<name>A0ABU0S0X8_9ACTN</name>
<proteinExistence type="predicted"/>
<dbReference type="InterPro" id="IPR029016">
    <property type="entry name" value="GAF-like_dom_sf"/>
</dbReference>
<feature type="region of interest" description="Disordered" evidence="1">
    <location>
        <begin position="240"/>
        <end position="274"/>
    </location>
</feature>
<dbReference type="Proteomes" id="UP001223072">
    <property type="component" value="Unassembled WGS sequence"/>
</dbReference>
<dbReference type="Gene3D" id="3.30.450.40">
    <property type="match status" value="1"/>
</dbReference>
<dbReference type="InterPro" id="IPR003018">
    <property type="entry name" value="GAF"/>
</dbReference>
<dbReference type="RefSeq" id="WP_307630920.1">
    <property type="nucleotide sequence ID" value="NZ_JAUSZS010000008.1"/>
</dbReference>
<dbReference type="PIRSF" id="PIRSF036625">
    <property type="entry name" value="GAF_ANTAR"/>
    <property type="match status" value="1"/>
</dbReference>
<dbReference type="SUPFAM" id="SSF55781">
    <property type="entry name" value="GAF domain-like"/>
    <property type="match status" value="1"/>
</dbReference>
<dbReference type="Pfam" id="PF13185">
    <property type="entry name" value="GAF_2"/>
    <property type="match status" value="1"/>
</dbReference>
<evidence type="ECO:0000313" key="4">
    <source>
        <dbReference type="Proteomes" id="UP001223072"/>
    </source>
</evidence>
<reference evidence="3 4" key="1">
    <citation type="submission" date="2023-07" db="EMBL/GenBank/DDBJ databases">
        <title>Comparative genomics of wheat-associated soil bacteria to identify genetic determinants of phenazine resistance.</title>
        <authorList>
            <person name="Mouncey N."/>
        </authorList>
    </citation>
    <scope>NUCLEOTIDE SEQUENCE [LARGE SCALE GENOMIC DNA]</scope>
    <source>
        <strain evidence="3 4">W2I16</strain>
    </source>
</reference>
<dbReference type="EMBL" id="JAUSZS010000008">
    <property type="protein sequence ID" value="MDQ0937728.1"/>
    <property type="molecule type" value="Genomic_DNA"/>
</dbReference>
<organism evidence="3 4">
    <name type="scientific">Streptomyces turgidiscabies</name>
    <dbReference type="NCBI Taxonomy" id="85558"/>
    <lineage>
        <taxon>Bacteria</taxon>
        <taxon>Bacillati</taxon>
        <taxon>Actinomycetota</taxon>
        <taxon>Actinomycetes</taxon>
        <taxon>Kitasatosporales</taxon>
        <taxon>Streptomycetaceae</taxon>
        <taxon>Streptomyces</taxon>
    </lineage>
</organism>
<protein>
    <recommendedName>
        <fullName evidence="2">GAF domain-containing protein</fullName>
    </recommendedName>
</protein>
<keyword evidence="4" id="KW-1185">Reference proteome</keyword>